<dbReference type="PANTHER" id="PTHR36166">
    <property type="entry name" value="CHROMOSOME 9, WHOLE GENOME SHOTGUN SEQUENCE"/>
    <property type="match status" value="1"/>
</dbReference>
<evidence type="ECO:0000313" key="2">
    <source>
        <dbReference type="Proteomes" id="UP000807469"/>
    </source>
</evidence>
<sequence>MSNSNLPPLGSDHVFSVSSSALIDAPLEKVWAIMLDFPNYTKWNSFVRKMTMVSPSKVPLPDQTPVVGEHITINVNMPPTMDEPGLFGTNTAFCVITHIDGENYRVSWKTAGVPYFLLHTERWQALSIDEATGKTKYETVEAFGGILAYITSFFFGDKLRVSFKAAADTLKAHAEQPGQ</sequence>
<dbReference type="EMBL" id="MU155197">
    <property type="protein sequence ID" value="KAF9480311.1"/>
    <property type="molecule type" value="Genomic_DNA"/>
</dbReference>
<dbReference type="OrthoDB" id="509124at2759"/>
<dbReference type="InterPro" id="IPR019587">
    <property type="entry name" value="Polyketide_cyclase/dehydratase"/>
</dbReference>
<accession>A0A9P5Z3T5</accession>
<evidence type="ECO:0000313" key="1">
    <source>
        <dbReference type="EMBL" id="KAF9480311.1"/>
    </source>
</evidence>
<dbReference type="Proteomes" id="UP000807469">
    <property type="component" value="Unassembled WGS sequence"/>
</dbReference>
<dbReference type="SUPFAM" id="SSF55961">
    <property type="entry name" value="Bet v1-like"/>
    <property type="match status" value="1"/>
</dbReference>
<dbReference type="AlphaFoldDB" id="A0A9P5Z3T5"/>
<dbReference type="PANTHER" id="PTHR36166:SF1">
    <property type="entry name" value="SRPBCC DOMAIN-CONTAINING PROTEIN"/>
    <property type="match status" value="1"/>
</dbReference>
<dbReference type="Gene3D" id="3.30.530.20">
    <property type="match status" value="1"/>
</dbReference>
<gene>
    <name evidence="1" type="ORF">BDN70DRAFT_623161</name>
</gene>
<dbReference type="InterPro" id="IPR023393">
    <property type="entry name" value="START-like_dom_sf"/>
</dbReference>
<protein>
    <submittedName>
        <fullName evidence="1">Uncharacterized protein</fullName>
    </submittedName>
</protein>
<name>A0A9P5Z3T5_9AGAR</name>
<dbReference type="Pfam" id="PF10604">
    <property type="entry name" value="Polyketide_cyc2"/>
    <property type="match status" value="1"/>
</dbReference>
<reference evidence="1" key="1">
    <citation type="submission" date="2020-11" db="EMBL/GenBank/DDBJ databases">
        <authorList>
            <consortium name="DOE Joint Genome Institute"/>
            <person name="Ahrendt S."/>
            <person name="Riley R."/>
            <person name="Andreopoulos W."/>
            <person name="Labutti K."/>
            <person name="Pangilinan J."/>
            <person name="Ruiz-Duenas F.J."/>
            <person name="Barrasa J.M."/>
            <person name="Sanchez-Garcia M."/>
            <person name="Camarero S."/>
            <person name="Miyauchi S."/>
            <person name="Serrano A."/>
            <person name="Linde D."/>
            <person name="Babiker R."/>
            <person name="Drula E."/>
            <person name="Ayuso-Fernandez I."/>
            <person name="Pacheco R."/>
            <person name="Padilla G."/>
            <person name="Ferreira P."/>
            <person name="Barriuso J."/>
            <person name="Kellner H."/>
            <person name="Castanera R."/>
            <person name="Alfaro M."/>
            <person name="Ramirez L."/>
            <person name="Pisabarro A.G."/>
            <person name="Kuo A."/>
            <person name="Tritt A."/>
            <person name="Lipzen A."/>
            <person name="He G."/>
            <person name="Yan M."/>
            <person name="Ng V."/>
            <person name="Cullen D."/>
            <person name="Martin F."/>
            <person name="Rosso M.-N."/>
            <person name="Henrissat B."/>
            <person name="Hibbett D."/>
            <person name="Martinez A.T."/>
            <person name="Grigoriev I.V."/>
        </authorList>
    </citation>
    <scope>NUCLEOTIDE SEQUENCE</scope>
    <source>
        <strain evidence="1">CIRM-BRFM 674</strain>
    </source>
</reference>
<dbReference type="CDD" id="cd07822">
    <property type="entry name" value="SRPBCC_4"/>
    <property type="match status" value="1"/>
</dbReference>
<keyword evidence="2" id="KW-1185">Reference proteome</keyword>
<comment type="caution">
    <text evidence="1">The sequence shown here is derived from an EMBL/GenBank/DDBJ whole genome shotgun (WGS) entry which is preliminary data.</text>
</comment>
<proteinExistence type="predicted"/>
<organism evidence="1 2">
    <name type="scientific">Pholiota conissans</name>
    <dbReference type="NCBI Taxonomy" id="109636"/>
    <lineage>
        <taxon>Eukaryota</taxon>
        <taxon>Fungi</taxon>
        <taxon>Dikarya</taxon>
        <taxon>Basidiomycota</taxon>
        <taxon>Agaricomycotina</taxon>
        <taxon>Agaricomycetes</taxon>
        <taxon>Agaricomycetidae</taxon>
        <taxon>Agaricales</taxon>
        <taxon>Agaricineae</taxon>
        <taxon>Strophariaceae</taxon>
        <taxon>Pholiota</taxon>
    </lineage>
</organism>